<organism evidence="2 3">
    <name type="scientific">Meloidogyne enterolobii</name>
    <name type="common">Root-knot nematode worm</name>
    <name type="synonym">Meloidogyne mayaguensis</name>
    <dbReference type="NCBI Taxonomy" id="390850"/>
    <lineage>
        <taxon>Eukaryota</taxon>
        <taxon>Metazoa</taxon>
        <taxon>Ecdysozoa</taxon>
        <taxon>Nematoda</taxon>
        <taxon>Chromadorea</taxon>
        <taxon>Rhabditida</taxon>
        <taxon>Tylenchina</taxon>
        <taxon>Tylenchomorpha</taxon>
        <taxon>Tylenchoidea</taxon>
        <taxon>Meloidogynidae</taxon>
        <taxon>Meloidogyninae</taxon>
        <taxon>Meloidogyne</taxon>
    </lineage>
</organism>
<reference evidence="2 3" key="1">
    <citation type="submission" date="2020-08" db="EMBL/GenBank/DDBJ databases">
        <authorList>
            <person name="Koutsovoulos G."/>
            <person name="Danchin GJ E."/>
        </authorList>
    </citation>
    <scope>NUCLEOTIDE SEQUENCE [LARGE SCALE GENOMIC DNA]</scope>
</reference>
<feature type="compositionally biased region" description="Low complexity" evidence="1">
    <location>
        <begin position="149"/>
        <end position="162"/>
    </location>
</feature>
<evidence type="ECO:0000313" key="2">
    <source>
        <dbReference type="EMBL" id="CAD2204353.1"/>
    </source>
</evidence>
<proteinExistence type="predicted"/>
<dbReference type="EMBL" id="CAJEWN010002577">
    <property type="protein sequence ID" value="CAD2204353.1"/>
    <property type="molecule type" value="Genomic_DNA"/>
</dbReference>
<comment type="caution">
    <text evidence="2">The sequence shown here is derived from an EMBL/GenBank/DDBJ whole genome shotgun (WGS) entry which is preliminary data.</text>
</comment>
<protein>
    <submittedName>
        <fullName evidence="2">Uncharacterized protein</fullName>
    </submittedName>
</protein>
<accession>A0A6V7XYB4</accession>
<feature type="region of interest" description="Disordered" evidence="1">
    <location>
        <begin position="140"/>
        <end position="162"/>
    </location>
</feature>
<evidence type="ECO:0000313" key="3">
    <source>
        <dbReference type="Proteomes" id="UP000580250"/>
    </source>
</evidence>
<dbReference type="AlphaFoldDB" id="A0A6V7XYB4"/>
<evidence type="ECO:0000256" key="1">
    <source>
        <dbReference type="SAM" id="MobiDB-lite"/>
    </source>
</evidence>
<name>A0A6V7XYB4_MELEN</name>
<gene>
    <name evidence="2" type="ORF">MENT_LOCUS58086</name>
</gene>
<sequence length="162" mass="18927">MDDENIGIDFSSTNEETNKPKILFSIDGKNKKSEDYYSNLEEEKVEEKEKINLKIPKIIKEENIKNEEKKKEEKGKNIELPEIAESIDAKPISLDEEDEFPEGQIILEKSEIIPLKTNNNNKTKEQQIIIFSKKEKELNKKRNEEAEITTENNNKNIFKSNK</sequence>
<dbReference type="Proteomes" id="UP000580250">
    <property type="component" value="Unassembled WGS sequence"/>
</dbReference>